<organism evidence="1 2">
    <name type="scientific">Mya arenaria</name>
    <name type="common">Soft-shell clam</name>
    <dbReference type="NCBI Taxonomy" id="6604"/>
    <lineage>
        <taxon>Eukaryota</taxon>
        <taxon>Metazoa</taxon>
        <taxon>Spiralia</taxon>
        <taxon>Lophotrochozoa</taxon>
        <taxon>Mollusca</taxon>
        <taxon>Bivalvia</taxon>
        <taxon>Autobranchia</taxon>
        <taxon>Heteroconchia</taxon>
        <taxon>Euheterodonta</taxon>
        <taxon>Imparidentia</taxon>
        <taxon>Neoheterodontei</taxon>
        <taxon>Myida</taxon>
        <taxon>Myoidea</taxon>
        <taxon>Myidae</taxon>
        <taxon>Mya</taxon>
    </lineage>
</organism>
<evidence type="ECO:0000313" key="2">
    <source>
        <dbReference type="Proteomes" id="UP001164746"/>
    </source>
</evidence>
<evidence type="ECO:0000313" key="1">
    <source>
        <dbReference type="EMBL" id="WAR10809.1"/>
    </source>
</evidence>
<protein>
    <submittedName>
        <fullName evidence="1">Uncharacterized protein</fullName>
    </submittedName>
</protein>
<sequence length="136" mass="15269">MAASGIAEHNEARRKERSMQRLAFKKQALGVWGQMRLGTRTCRKSSSPNGPDPLRVGQAVTDMTHNMLTECVETSYGKTKCANIQLRYLTDIVQSTMLHSGDQGSQIGAQWPIFCKKHDIPPYETGPTFTYFFIDV</sequence>
<dbReference type="Proteomes" id="UP001164746">
    <property type="component" value="Chromosome 7"/>
</dbReference>
<dbReference type="EMBL" id="CP111018">
    <property type="protein sequence ID" value="WAR10809.1"/>
    <property type="molecule type" value="Genomic_DNA"/>
</dbReference>
<name>A0ABY7EPD7_MYAAR</name>
<gene>
    <name evidence="1" type="ORF">MAR_035885</name>
</gene>
<reference evidence="1" key="1">
    <citation type="submission" date="2022-11" db="EMBL/GenBank/DDBJ databases">
        <title>Centuries of genome instability and evolution in soft-shell clam transmissible cancer (bioRxiv).</title>
        <authorList>
            <person name="Hart S.F.M."/>
            <person name="Yonemitsu M.A."/>
            <person name="Giersch R.M."/>
            <person name="Beal B.F."/>
            <person name="Arriagada G."/>
            <person name="Davis B.W."/>
            <person name="Ostrander E.A."/>
            <person name="Goff S.P."/>
            <person name="Metzger M.J."/>
        </authorList>
    </citation>
    <scope>NUCLEOTIDE SEQUENCE</scope>
    <source>
        <strain evidence="1">MELC-2E11</strain>
        <tissue evidence="1">Siphon/mantle</tissue>
    </source>
</reference>
<accession>A0ABY7EPD7</accession>
<keyword evidence="2" id="KW-1185">Reference proteome</keyword>
<proteinExistence type="predicted"/>